<keyword evidence="2" id="KW-0812">Transmembrane</keyword>
<name>A0ABD1H9L2_SALDI</name>
<dbReference type="AlphaFoldDB" id="A0ABD1H9L2"/>
<dbReference type="EMBL" id="JBEAFC010000006">
    <property type="protein sequence ID" value="KAL1551948.1"/>
    <property type="molecule type" value="Genomic_DNA"/>
</dbReference>
<gene>
    <name evidence="6" type="ORF">AAHA92_12807</name>
</gene>
<evidence type="ECO:0000256" key="1">
    <source>
        <dbReference type="ARBA" id="ARBA00004167"/>
    </source>
</evidence>
<evidence type="ECO:0000256" key="3">
    <source>
        <dbReference type="ARBA" id="ARBA00022989"/>
    </source>
</evidence>
<dbReference type="InterPro" id="IPR008511">
    <property type="entry name" value="ROH1-like"/>
</dbReference>
<comment type="similarity">
    <text evidence="5">Belongs to the ROH1 family.</text>
</comment>
<evidence type="ECO:0000313" key="6">
    <source>
        <dbReference type="EMBL" id="KAL1551948.1"/>
    </source>
</evidence>
<sequence length="397" mass="43637">MPVTEIQNSFLNRISIRRNQIAAVESNNDQDQEDLEIFARYVADRFTALLPAPESPSAAPQILTLSWFRELLDAFLCCESEFKALLLSGRDPSRPPLDRLVPDLLDRSVKALDVFNAVTNALDLMHHWQKLAQIAVAALHQSPVGEGQVRRARRALDTLITSMSFDDKDGGGGGGGHGKWAERTRSFGRRLGGALASRDRGGVGSLRSLSWTVAKSWSAAKQVQGMLMSLAAPRGGEAGGLATPVYIMNTMLVFAAWALVAAVPCQERHGLATHFHIPKSLSWAQPMMVLQERIGEEVKRKEKKGNPGLMEELQRMEAAAHSLVEFADGFVFPLEDGRAEEMAAQVEELAGICQKMEEGLGPLQQLVREVFHRIVKSRGEILDVFDQVSKVSATAQY</sequence>
<evidence type="ECO:0000313" key="7">
    <source>
        <dbReference type="Proteomes" id="UP001567538"/>
    </source>
</evidence>
<keyword evidence="3" id="KW-1133">Transmembrane helix</keyword>
<dbReference type="PANTHER" id="PTHR31509">
    <property type="entry name" value="BPS1-LIKE PROTEIN"/>
    <property type="match status" value="1"/>
</dbReference>
<dbReference type="GO" id="GO:0016020">
    <property type="term" value="C:membrane"/>
    <property type="evidence" value="ECO:0007669"/>
    <property type="project" value="UniProtKB-SubCell"/>
</dbReference>
<dbReference type="Pfam" id="PF05633">
    <property type="entry name" value="ROH1-like"/>
    <property type="match status" value="1"/>
</dbReference>
<organism evidence="6 7">
    <name type="scientific">Salvia divinorum</name>
    <name type="common">Maria pastora</name>
    <name type="synonym">Diviner's sage</name>
    <dbReference type="NCBI Taxonomy" id="28513"/>
    <lineage>
        <taxon>Eukaryota</taxon>
        <taxon>Viridiplantae</taxon>
        <taxon>Streptophyta</taxon>
        <taxon>Embryophyta</taxon>
        <taxon>Tracheophyta</taxon>
        <taxon>Spermatophyta</taxon>
        <taxon>Magnoliopsida</taxon>
        <taxon>eudicotyledons</taxon>
        <taxon>Gunneridae</taxon>
        <taxon>Pentapetalae</taxon>
        <taxon>asterids</taxon>
        <taxon>lamiids</taxon>
        <taxon>Lamiales</taxon>
        <taxon>Lamiaceae</taxon>
        <taxon>Nepetoideae</taxon>
        <taxon>Mentheae</taxon>
        <taxon>Salviinae</taxon>
        <taxon>Salvia</taxon>
        <taxon>Salvia subgen. Calosphace</taxon>
    </lineage>
</organism>
<accession>A0ABD1H9L2</accession>
<comment type="caution">
    <text evidence="6">The sequence shown here is derived from an EMBL/GenBank/DDBJ whole genome shotgun (WGS) entry which is preliminary data.</text>
</comment>
<protein>
    <submittedName>
        <fullName evidence="6">Protein ROH1-like</fullName>
    </submittedName>
</protein>
<proteinExistence type="inferred from homology"/>
<comment type="subcellular location">
    <subcellularLocation>
        <location evidence="1">Membrane</location>
        <topology evidence="1">Single-pass membrane protein</topology>
    </subcellularLocation>
</comment>
<keyword evidence="4" id="KW-0472">Membrane</keyword>
<evidence type="ECO:0000256" key="4">
    <source>
        <dbReference type="ARBA" id="ARBA00023136"/>
    </source>
</evidence>
<evidence type="ECO:0000256" key="2">
    <source>
        <dbReference type="ARBA" id="ARBA00022692"/>
    </source>
</evidence>
<reference evidence="6 7" key="1">
    <citation type="submission" date="2024-06" db="EMBL/GenBank/DDBJ databases">
        <title>A chromosome level genome sequence of Diviner's sage (Salvia divinorum).</title>
        <authorList>
            <person name="Ford S.A."/>
            <person name="Ro D.-K."/>
            <person name="Ness R.W."/>
            <person name="Phillips M.A."/>
        </authorList>
    </citation>
    <scope>NUCLEOTIDE SEQUENCE [LARGE SCALE GENOMIC DNA]</scope>
    <source>
        <strain evidence="6">SAF-2024a</strain>
        <tissue evidence="6">Leaf</tissue>
    </source>
</reference>
<keyword evidence="7" id="KW-1185">Reference proteome</keyword>
<dbReference type="Proteomes" id="UP001567538">
    <property type="component" value="Unassembled WGS sequence"/>
</dbReference>
<evidence type="ECO:0000256" key="5">
    <source>
        <dbReference type="ARBA" id="ARBA00035114"/>
    </source>
</evidence>